<protein>
    <submittedName>
        <fullName evidence="5">Helix-turn-helix domain-containing protein</fullName>
    </submittedName>
</protein>
<dbReference type="SUPFAM" id="SSF46689">
    <property type="entry name" value="Homeodomain-like"/>
    <property type="match status" value="2"/>
</dbReference>
<dbReference type="PANTHER" id="PTHR46796:SF13">
    <property type="entry name" value="HTH-TYPE TRANSCRIPTIONAL ACTIVATOR RHAS"/>
    <property type="match status" value="1"/>
</dbReference>
<name>A0ABW3MT30_9PSEU</name>
<dbReference type="Pfam" id="PF12833">
    <property type="entry name" value="HTH_18"/>
    <property type="match status" value="1"/>
</dbReference>
<dbReference type="EMBL" id="JBHTIS010004366">
    <property type="protein sequence ID" value="MFD1052375.1"/>
    <property type="molecule type" value="Genomic_DNA"/>
</dbReference>
<evidence type="ECO:0000256" key="3">
    <source>
        <dbReference type="ARBA" id="ARBA00023163"/>
    </source>
</evidence>
<sequence length="87" mass="9869">ELSVDALAERANLSPRQFARVFTVETGMTPGRYVDRVRLEAARRQLEDSDAAITRIAKTCGYGTTESMRRAFVRTLGVSPAEYRRRF</sequence>
<keyword evidence="2" id="KW-0238">DNA-binding</keyword>
<evidence type="ECO:0000256" key="1">
    <source>
        <dbReference type="ARBA" id="ARBA00023015"/>
    </source>
</evidence>
<evidence type="ECO:0000313" key="6">
    <source>
        <dbReference type="Proteomes" id="UP001597045"/>
    </source>
</evidence>
<evidence type="ECO:0000259" key="4">
    <source>
        <dbReference type="PROSITE" id="PS01124"/>
    </source>
</evidence>
<feature type="non-terminal residue" evidence="5">
    <location>
        <position position="1"/>
    </location>
</feature>
<reference evidence="6" key="1">
    <citation type="journal article" date="2019" name="Int. J. Syst. Evol. Microbiol.">
        <title>The Global Catalogue of Microorganisms (GCM) 10K type strain sequencing project: providing services to taxonomists for standard genome sequencing and annotation.</title>
        <authorList>
            <consortium name="The Broad Institute Genomics Platform"/>
            <consortium name="The Broad Institute Genome Sequencing Center for Infectious Disease"/>
            <person name="Wu L."/>
            <person name="Ma J."/>
        </authorList>
    </citation>
    <scope>NUCLEOTIDE SEQUENCE [LARGE SCALE GENOMIC DNA]</scope>
    <source>
        <strain evidence="6">JCM 31486</strain>
    </source>
</reference>
<dbReference type="InterPro" id="IPR009057">
    <property type="entry name" value="Homeodomain-like_sf"/>
</dbReference>
<dbReference type="PANTHER" id="PTHR46796">
    <property type="entry name" value="HTH-TYPE TRANSCRIPTIONAL ACTIVATOR RHAS-RELATED"/>
    <property type="match status" value="1"/>
</dbReference>
<keyword evidence="1" id="KW-0805">Transcription regulation</keyword>
<keyword evidence="6" id="KW-1185">Reference proteome</keyword>
<dbReference type="Proteomes" id="UP001597045">
    <property type="component" value="Unassembled WGS sequence"/>
</dbReference>
<evidence type="ECO:0000256" key="2">
    <source>
        <dbReference type="ARBA" id="ARBA00023125"/>
    </source>
</evidence>
<gene>
    <name evidence="5" type="ORF">ACFQ1S_45740</name>
</gene>
<dbReference type="Gene3D" id="1.10.10.60">
    <property type="entry name" value="Homeodomain-like"/>
    <property type="match status" value="2"/>
</dbReference>
<feature type="domain" description="HTH araC/xylS-type" evidence="4">
    <location>
        <begin position="1"/>
        <end position="86"/>
    </location>
</feature>
<accession>A0ABW3MT30</accession>
<dbReference type="SMART" id="SM00342">
    <property type="entry name" value="HTH_ARAC"/>
    <property type="match status" value="1"/>
</dbReference>
<dbReference type="InterPro" id="IPR018060">
    <property type="entry name" value="HTH_AraC"/>
</dbReference>
<evidence type="ECO:0000313" key="5">
    <source>
        <dbReference type="EMBL" id="MFD1052375.1"/>
    </source>
</evidence>
<keyword evidence="3" id="KW-0804">Transcription</keyword>
<dbReference type="InterPro" id="IPR050204">
    <property type="entry name" value="AraC_XylS_family_regulators"/>
</dbReference>
<proteinExistence type="predicted"/>
<comment type="caution">
    <text evidence="5">The sequence shown here is derived from an EMBL/GenBank/DDBJ whole genome shotgun (WGS) entry which is preliminary data.</text>
</comment>
<organism evidence="5 6">
    <name type="scientific">Kibdelosporangium lantanae</name>
    <dbReference type="NCBI Taxonomy" id="1497396"/>
    <lineage>
        <taxon>Bacteria</taxon>
        <taxon>Bacillati</taxon>
        <taxon>Actinomycetota</taxon>
        <taxon>Actinomycetes</taxon>
        <taxon>Pseudonocardiales</taxon>
        <taxon>Pseudonocardiaceae</taxon>
        <taxon>Kibdelosporangium</taxon>
    </lineage>
</organism>
<dbReference type="PROSITE" id="PS01124">
    <property type="entry name" value="HTH_ARAC_FAMILY_2"/>
    <property type="match status" value="1"/>
</dbReference>